<protein>
    <submittedName>
        <fullName evidence="2">Uncharacterized protein</fullName>
    </submittedName>
</protein>
<dbReference type="Proteomes" id="UP000613160">
    <property type="component" value="Unassembled WGS sequence"/>
</dbReference>
<evidence type="ECO:0000313" key="3">
    <source>
        <dbReference type="Proteomes" id="UP000613160"/>
    </source>
</evidence>
<proteinExistence type="predicted"/>
<dbReference type="RefSeq" id="WP_188851251.1">
    <property type="nucleotide sequence ID" value="NZ_BMJJ01000005.1"/>
</dbReference>
<reference evidence="2" key="2">
    <citation type="submission" date="2020-09" db="EMBL/GenBank/DDBJ databases">
        <authorList>
            <person name="Sun Q."/>
            <person name="Zhou Y."/>
        </authorList>
    </citation>
    <scope>NUCLEOTIDE SEQUENCE</scope>
    <source>
        <strain evidence="2">CGMCC 1.15493</strain>
    </source>
</reference>
<dbReference type="EMBL" id="BMJJ01000005">
    <property type="protein sequence ID" value="GGD22003.1"/>
    <property type="molecule type" value="Genomic_DNA"/>
</dbReference>
<evidence type="ECO:0000313" key="2">
    <source>
        <dbReference type="EMBL" id="GGD22003.1"/>
    </source>
</evidence>
<sequence length="148" mass="16372">MTFGWLKRLFGQQSVSPLHDEHAGGHNAENPAQENGGGLQAQAELAELIKTKAAFAAMLTDDVADREQYEKLRDEALQLLLGITDGFYAAFARHQIIRCCIAAGETEHAVALLSEVEDDFVLDDIRDEFPYLRTEPQRSTPRPDTASS</sequence>
<evidence type="ECO:0000256" key="1">
    <source>
        <dbReference type="SAM" id="MobiDB-lite"/>
    </source>
</evidence>
<comment type="caution">
    <text evidence="2">The sequence shown here is derived from an EMBL/GenBank/DDBJ whole genome shotgun (WGS) entry which is preliminary data.</text>
</comment>
<reference evidence="2" key="1">
    <citation type="journal article" date="2014" name="Int. J. Syst. Evol. Microbiol.">
        <title>Complete genome sequence of Corynebacterium casei LMG S-19264T (=DSM 44701T), isolated from a smear-ripened cheese.</title>
        <authorList>
            <consortium name="US DOE Joint Genome Institute (JGI-PGF)"/>
            <person name="Walter F."/>
            <person name="Albersmeier A."/>
            <person name="Kalinowski J."/>
            <person name="Ruckert C."/>
        </authorList>
    </citation>
    <scope>NUCLEOTIDE SEQUENCE</scope>
    <source>
        <strain evidence="2">CGMCC 1.15493</strain>
    </source>
</reference>
<feature type="region of interest" description="Disordered" evidence="1">
    <location>
        <begin position="17"/>
        <end position="38"/>
    </location>
</feature>
<keyword evidence="3" id="KW-1185">Reference proteome</keyword>
<gene>
    <name evidence="2" type="ORF">GCM10011335_26180</name>
</gene>
<name>A0A916XYT6_9HYPH</name>
<organism evidence="2 3">
    <name type="scientific">Aureimonas glaciei</name>
    <dbReference type="NCBI Taxonomy" id="1776957"/>
    <lineage>
        <taxon>Bacteria</taxon>
        <taxon>Pseudomonadati</taxon>
        <taxon>Pseudomonadota</taxon>
        <taxon>Alphaproteobacteria</taxon>
        <taxon>Hyphomicrobiales</taxon>
        <taxon>Aurantimonadaceae</taxon>
        <taxon>Aureimonas</taxon>
    </lineage>
</organism>
<dbReference type="AlphaFoldDB" id="A0A916XYT6"/>
<accession>A0A916XYT6</accession>